<keyword evidence="5 9" id="KW-0507">mRNA processing</keyword>
<keyword evidence="8 9" id="KW-0687">Ribonucleoprotein</keyword>
<dbReference type="InterPro" id="IPR034099">
    <property type="entry name" value="SmD3"/>
</dbReference>
<proteinExistence type="inferred from homology"/>
<dbReference type="GO" id="GO:0005681">
    <property type="term" value="C:spliceosomal complex"/>
    <property type="evidence" value="ECO:0007669"/>
    <property type="project" value="InterPro"/>
</dbReference>
<dbReference type="GO" id="GO:0005829">
    <property type="term" value="C:cytosol"/>
    <property type="evidence" value="ECO:0007669"/>
    <property type="project" value="UniProtKB-SubCell"/>
</dbReference>
<comment type="similarity">
    <text evidence="3 9">Belongs to the snRNP core protein family.</text>
</comment>
<comment type="subcellular location">
    <subcellularLocation>
        <location evidence="2">Cytoplasm</location>
        <location evidence="2">Cytosol</location>
    </subcellularLocation>
    <subcellularLocation>
        <location evidence="1 9">Nucleus</location>
    </subcellularLocation>
</comment>
<keyword evidence="10" id="KW-0812">Transmembrane</keyword>
<accession>A0A9W7LBG2</accession>
<dbReference type="InterPro" id="IPR027141">
    <property type="entry name" value="LSm4/Sm_D1/D3"/>
</dbReference>
<evidence type="ECO:0000256" key="1">
    <source>
        <dbReference type="ARBA" id="ARBA00004123"/>
    </source>
</evidence>
<dbReference type="SMART" id="SM00651">
    <property type="entry name" value="Sm"/>
    <property type="match status" value="1"/>
</dbReference>
<evidence type="ECO:0000256" key="5">
    <source>
        <dbReference type="ARBA" id="ARBA00022664"/>
    </source>
</evidence>
<dbReference type="SUPFAM" id="SSF50182">
    <property type="entry name" value="Sm-like ribonucleoproteins"/>
    <property type="match status" value="1"/>
</dbReference>
<feature type="domain" description="Sm" evidence="11">
    <location>
        <begin position="11"/>
        <end position="83"/>
    </location>
</feature>
<keyword evidence="13" id="KW-1185">Reference proteome</keyword>
<keyword evidence="10" id="KW-0472">Membrane</keyword>
<evidence type="ECO:0000256" key="6">
    <source>
        <dbReference type="ARBA" id="ARBA00023187"/>
    </source>
</evidence>
<sequence length="177" mass="18231">MSATGNGKIGIPVILLKDGEGGIITIETKLGETLRGYLFEAEDSMNMVLKKVHRTDSAGRLSSHDSMYIRGSSILFIIVPSILSNAPMFKRIKHWRSKGGAPPDGVVAGGQTAAILRKAQMRTGGMHPGRGGFGGPRGPPMGGRGFGGPPMGGRGFGGPPMGGRGFGGPPMGGRGGY</sequence>
<dbReference type="Proteomes" id="UP001165065">
    <property type="component" value="Unassembled WGS sequence"/>
</dbReference>
<evidence type="ECO:0000313" key="12">
    <source>
        <dbReference type="EMBL" id="GMI43441.1"/>
    </source>
</evidence>
<evidence type="ECO:0000256" key="8">
    <source>
        <dbReference type="ARBA" id="ARBA00023274"/>
    </source>
</evidence>
<name>A0A9W7LBG2_9STRA</name>
<evidence type="ECO:0000313" key="13">
    <source>
        <dbReference type="Proteomes" id="UP001165065"/>
    </source>
</evidence>
<dbReference type="OrthoDB" id="6425924at2759"/>
<evidence type="ECO:0000256" key="10">
    <source>
        <dbReference type="SAM" id="Phobius"/>
    </source>
</evidence>
<dbReference type="GO" id="GO:0000387">
    <property type="term" value="P:spliceosomal snRNP assembly"/>
    <property type="evidence" value="ECO:0007669"/>
    <property type="project" value="UniProtKB-UniRule"/>
</dbReference>
<dbReference type="AlphaFoldDB" id="A0A9W7LBG2"/>
<keyword evidence="4" id="KW-0963">Cytoplasm</keyword>
<comment type="caution">
    <text evidence="12">The sequence shown here is derived from an EMBL/GenBank/DDBJ whole genome shotgun (WGS) entry which is preliminary data.</text>
</comment>
<dbReference type="GO" id="GO:0003723">
    <property type="term" value="F:RNA binding"/>
    <property type="evidence" value="ECO:0007669"/>
    <property type="project" value="InterPro"/>
</dbReference>
<organism evidence="12 13">
    <name type="scientific">Triparma columacea</name>
    <dbReference type="NCBI Taxonomy" id="722753"/>
    <lineage>
        <taxon>Eukaryota</taxon>
        <taxon>Sar</taxon>
        <taxon>Stramenopiles</taxon>
        <taxon>Ochrophyta</taxon>
        <taxon>Bolidophyceae</taxon>
        <taxon>Parmales</taxon>
        <taxon>Triparmaceae</taxon>
        <taxon>Triparma</taxon>
    </lineage>
</organism>
<dbReference type="InterPro" id="IPR047575">
    <property type="entry name" value="Sm"/>
</dbReference>
<dbReference type="Pfam" id="PF01423">
    <property type="entry name" value="LSM"/>
    <property type="match status" value="1"/>
</dbReference>
<dbReference type="PANTHER" id="PTHR23338">
    <property type="entry name" value="SMALL NUCLEAR RIBONUCLEOPROTEIN SM"/>
    <property type="match status" value="1"/>
</dbReference>
<keyword evidence="10" id="KW-1133">Transmembrane helix</keyword>
<evidence type="ECO:0000256" key="2">
    <source>
        <dbReference type="ARBA" id="ARBA00004514"/>
    </source>
</evidence>
<feature type="transmembrane region" description="Helical" evidence="10">
    <location>
        <begin position="67"/>
        <end position="89"/>
    </location>
</feature>
<evidence type="ECO:0000256" key="3">
    <source>
        <dbReference type="ARBA" id="ARBA00008146"/>
    </source>
</evidence>
<dbReference type="Gene3D" id="2.30.30.100">
    <property type="match status" value="1"/>
</dbReference>
<keyword evidence="7 9" id="KW-0539">Nucleus</keyword>
<protein>
    <recommendedName>
        <fullName evidence="9">Small nuclear ribonucleoprotein Sm D3</fullName>
        <shortName evidence="9">Sm-D3</shortName>
    </recommendedName>
    <alternativeName>
        <fullName evidence="9">snRNP core protein D3</fullName>
    </alternativeName>
</protein>
<keyword evidence="6 9" id="KW-0508">mRNA splicing</keyword>
<dbReference type="FunFam" id="2.30.30.100:FF:000002">
    <property type="entry name" value="Small nuclear ribonucleoprotein Sm D3"/>
    <property type="match status" value="1"/>
</dbReference>
<dbReference type="InterPro" id="IPR001163">
    <property type="entry name" value="Sm_dom_euk/arc"/>
</dbReference>
<evidence type="ECO:0000259" key="11">
    <source>
        <dbReference type="PROSITE" id="PS52002"/>
    </source>
</evidence>
<dbReference type="PROSITE" id="PS52002">
    <property type="entry name" value="SM"/>
    <property type="match status" value="1"/>
</dbReference>
<dbReference type="CDD" id="cd01721">
    <property type="entry name" value="Sm_D3"/>
    <property type="match status" value="1"/>
</dbReference>
<evidence type="ECO:0000256" key="9">
    <source>
        <dbReference type="RuleBase" id="RU365050"/>
    </source>
</evidence>
<reference evidence="13" key="1">
    <citation type="journal article" date="2023" name="Commun. Biol.">
        <title>Genome analysis of Parmales, the sister group of diatoms, reveals the evolutionary specialization of diatoms from phago-mixotrophs to photoautotrophs.</title>
        <authorList>
            <person name="Ban H."/>
            <person name="Sato S."/>
            <person name="Yoshikawa S."/>
            <person name="Yamada K."/>
            <person name="Nakamura Y."/>
            <person name="Ichinomiya M."/>
            <person name="Sato N."/>
            <person name="Blanc-Mathieu R."/>
            <person name="Endo H."/>
            <person name="Kuwata A."/>
            <person name="Ogata H."/>
        </authorList>
    </citation>
    <scope>NUCLEOTIDE SEQUENCE [LARGE SCALE GENOMIC DNA]</scope>
</reference>
<dbReference type="EMBL" id="BRYA01000192">
    <property type="protein sequence ID" value="GMI43441.1"/>
    <property type="molecule type" value="Genomic_DNA"/>
</dbReference>
<evidence type="ECO:0000256" key="4">
    <source>
        <dbReference type="ARBA" id="ARBA00022490"/>
    </source>
</evidence>
<evidence type="ECO:0000256" key="7">
    <source>
        <dbReference type="ARBA" id="ARBA00023242"/>
    </source>
</evidence>
<dbReference type="InterPro" id="IPR010920">
    <property type="entry name" value="LSM_dom_sf"/>
</dbReference>
<gene>
    <name evidence="12" type="ORF">TrCOL_g9704</name>
</gene>